<feature type="transmembrane region" description="Helical" evidence="22">
    <location>
        <begin position="156"/>
        <end position="177"/>
    </location>
</feature>
<dbReference type="OrthoDB" id="907479at2759"/>
<feature type="transmembrane region" description="Helical" evidence="22">
    <location>
        <begin position="197"/>
        <end position="217"/>
    </location>
</feature>
<keyword evidence="8" id="KW-0479">Metal-binding</keyword>
<feature type="transmembrane region" description="Helical" evidence="22">
    <location>
        <begin position="123"/>
        <end position="144"/>
    </location>
</feature>
<dbReference type="OMA" id="MAYKTVP"/>
<evidence type="ECO:0000256" key="13">
    <source>
        <dbReference type="ARBA" id="ARBA00023004"/>
    </source>
</evidence>
<dbReference type="GO" id="GO:0140571">
    <property type="term" value="F:transmembrane ascorbate ferrireductase activity"/>
    <property type="evidence" value="ECO:0007669"/>
    <property type="project" value="UniProtKB-EC"/>
</dbReference>
<evidence type="ECO:0000256" key="15">
    <source>
        <dbReference type="ARBA" id="ARBA00024225"/>
    </source>
</evidence>
<evidence type="ECO:0000256" key="5">
    <source>
        <dbReference type="ARBA" id="ARBA00022475"/>
    </source>
</evidence>
<evidence type="ECO:0000256" key="19">
    <source>
        <dbReference type="ARBA" id="ARBA00048457"/>
    </source>
</evidence>
<keyword evidence="14 22" id="KW-0472">Membrane</keyword>
<dbReference type="Pfam" id="PF03188">
    <property type="entry name" value="Cytochrom_B561"/>
    <property type="match status" value="1"/>
</dbReference>
<reference evidence="24" key="2">
    <citation type="submission" date="2025-09" db="UniProtKB">
        <authorList>
            <consortium name="Ensembl"/>
        </authorList>
    </citation>
    <scope>IDENTIFICATION</scope>
</reference>
<evidence type="ECO:0000259" key="23">
    <source>
        <dbReference type="PROSITE" id="PS50939"/>
    </source>
</evidence>
<feature type="compositionally biased region" description="Basic and acidic residues" evidence="21">
    <location>
        <begin position="263"/>
        <end position="274"/>
    </location>
</feature>
<evidence type="ECO:0000256" key="8">
    <source>
        <dbReference type="ARBA" id="ARBA00022723"/>
    </source>
</evidence>
<dbReference type="PROSITE" id="PS50939">
    <property type="entry name" value="CYTOCHROME_B561"/>
    <property type="match status" value="1"/>
</dbReference>
<accession>A0A670XUV3</accession>
<feature type="region of interest" description="Disordered" evidence="21">
    <location>
        <begin position="241"/>
        <end position="274"/>
    </location>
</feature>
<feature type="domain" description="Cytochrome b561" evidence="23">
    <location>
        <begin position="13"/>
        <end position="218"/>
    </location>
</feature>
<organism evidence="24 25">
    <name type="scientific">Pseudonaja textilis</name>
    <name type="common">Eastern brown snake</name>
    <dbReference type="NCBI Taxonomy" id="8673"/>
    <lineage>
        <taxon>Eukaryota</taxon>
        <taxon>Metazoa</taxon>
        <taxon>Chordata</taxon>
        <taxon>Craniata</taxon>
        <taxon>Vertebrata</taxon>
        <taxon>Euteleostomi</taxon>
        <taxon>Lepidosauria</taxon>
        <taxon>Squamata</taxon>
        <taxon>Bifurcata</taxon>
        <taxon>Unidentata</taxon>
        <taxon>Episquamata</taxon>
        <taxon>Toxicofera</taxon>
        <taxon>Serpentes</taxon>
        <taxon>Colubroidea</taxon>
        <taxon>Elapidae</taxon>
        <taxon>Hydrophiinae</taxon>
        <taxon>Pseudonaja</taxon>
    </lineage>
</organism>
<dbReference type="Gene3D" id="1.20.120.1770">
    <property type="match status" value="1"/>
</dbReference>
<feature type="transmembrane region" description="Helical" evidence="22">
    <location>
        <begin position="82"/>
        <end position="103"/>
    </location>
</feature>
<evidence type="ECO:0000256" key="11">
    <source>
        <dbReference type="ARBA" id="ARBA00022989"/>
    </source>
</evidence>
<comment type="catalytic activity">
    <reaction evidence="19">
        <text>Fe(3+)(out) + L-ascorbate(in) = monodehydro-L-ascorbate radical(in) + Fe(2+)(out) + H(+)</text>
        <dbReference type="Rhea" id="RHEA:30403"/>
        <dbReference type="ChEBI" id="CHEBI:15378"/>
        <dbReference type="ChEBI" id="CHEBI:29033"/>
        <dbReference type="ChEBI" id="CHEBI:29034"/>
        <dbReference type="ChEBI" id="CHEBI:38290"/>
        <dbReference type="ChEBI" id="CHEBI:59513"/>
        <dbReference type="EC" id="7.2.1.3"/>
    </reaction>
    <physiologicalReaction direction="left-to-right" evidence="19">
        <dbReference type="Rhea" id="RHEA:30404"/>
    </physiologicalReaction>
</comment>
<gene>
    <name evidence="24" type="primary">CYBRD1</name>
</gene>
<dbReference type="GO" id="GO:0046872">
    <property type="term" value="F:metal ion binding"/>
    <property type="evidence" value="ECO:0007669"/>
    <property type="project" value="UniProtKB-KW"/>
</dbReference>
<evidence type="ECO:0000256" key="7">
    <source>
        <dbReference type="ARBA" id="ARBA00022692"/>
    </source>
</evidence>
<keyword evidence="7 22" id="KW-0812">Transmembrane</keyword>
<dbReference type="GO" id="GO:0005765">
    <property type="term" value="C:lysosomal membrane"/>
    <property type="evidence" value="ECO:0007669"/>
    <property type="project" value="TreeGrafter"/>
</dbReference>
<comment type="catalytic activity">
    <reaction evidence="18">
        <text>monodehydro-L-ascorbate radical(out) + L-ascorbate(in) = monodehydro-L-ascorbate radical(in) + L-ascorbate(out)</text>
        <dbReference type="Rhea" id="RHEA:66524"/>
        <dbReference type="ChEBI" id="CHEBI:38290"/>
        <dbReference type="ChEBI" id="CHEBI:59513"/>
    </reaction>
    <physiologicalReaction direction="left-to-right" evidence="18">
        <dbReference type="Rhea" id="RHEA:66525"/>
    </physiologicalReaction>
</comment>
<dbReference type="GO" id="GO:0060586">
    <property type="term" value="P:multicellular organismal-level iron ion homeostasis"/>
    <property type="evidence" value="ECO:0007669"/>
    <property type="project" value="Ensembl"/>
</dbReference>
<evidence type="ECO:0000256" key="4">
    <source>
        <dbReference type="ARBA" id="ARBA00022448"/>
    </source>
</evidence>
<keyword evidence="6" id="KW-0349">Heme</keyword>
<dbReference type="GO" id="GO:0140576">
    <property type="term" value="P:ascorbate homeostasis"/>
    <property type="evidence" value="ECO:0007669"/>
    <property type="project" value="Ensembl"/>
</dbReference>
<dbReference type="GO" id="GO:0042802">
    <property type="term" value="F:identical protein binding"/>
    <property type="evidence" value="ECO:0007669"/>
    <property type="project" value="Ensembl"/>
</dbReference>
<evidence type="ECO:0000256" key="9">
    <source>
        <dbReference type="ARBA" id="ARBA00022967"/>
    </source>
</evidence>
<comment type="subcellular location">
    <subcellularLocation>
        <location evidence="2">Apical cell membrane</location>
        <topology evidence="2">Multi-pass membrane protein</topology>
    </subcellularLocation>
</comment>
<keyword evidence="25" id="KW-1185">Reference proteome</keyword>
<evidence type="ECO:0000256" key="20">
    <source>
        <dbReference type="ARBA" id="ARBA00049459"/>
    </source>
</evidence>
<keyword evidence="4" id="KW-0813">Transport</keyword>
<dbReference type="GO" id="GO:0006879">
    <property type="term" value="P:intracellular iron ion homeostasis"/>
    <property type="evidence" value="ECO:0007669"/>
    <property type="project" value="Ensembl"/>
</dbReference>
<keyword evidence="9" id="KW-1278">Translocase</keyword>
<evidence type="ECO:0000256" key="10">
    <source>
        <dbReference type="ARBA" id="ARBA00022982"/>
    </source>
</evidence>
<dbReference type="PANTHER" id="PTHR10106:SF12">
    <property type="entry name" value="PLASMA MEMBRANE ASCORBATE-DEPENDENT REDUCTASE CYBRD1"/>
    <property type="match status" value="1"/>
</dbReference>
<dbReference type="GO" id="GO:0031526">
    <property type="term" value="C:brush border membrane"/>
    <property type="evidence" value="ECO:0007669"/>
    <property type="project" value="Ensembl"/>
</dbReference>
<comment type="catalytic activity">
    <reaction evidence="20">
        <text>Cu(2+)(out) + L-ascorbate(in) = Cu(+)(out) + monodehydro-L-ascorbate radical(in) + H(+)</text>
        <dbReference type="Rhea" id="RHEA:66656"/>
        <dbReference type="ChEBI" id="CHEBI:15378"/>
        <dbReference type="ChEBI" id="CHEBI:29036"/>
        <dbReference type="ChEBI" id="CHEBI:38290"/>
        <dbReference type="ChEBI" id="CHEBI:49552"/>
        <dbReference type="ChEBI" id="CHEBI:59513"/>
    </reaction>
    <physiologicalReaction direction="left-to-right" evidence="20">
        <dbReference type="Rhea" id="RHEA:66657"/>
    </physiologicalReaction>
</comment>
<dbReference type="GO" id="GO:0140575">
    <property type="term" value="F:transmembrane monodehydroascorbate reductase activity"/>
    <property type="evidence" value="ECO:0007669"/>
    <property type="project" value="Ensembl"/>
</dbReference>
<dbReference type="InterPro" id="IPR043205">
    <property type="entry name" value="CYB561/CYBRD1-like"/>
</dbReference>
<evidence type="ECO:0000256" key="18">
    <source>
        <dbReference type="ARBA" id="ARBA00047447"/>
    </source>
</evidence>
<keyword evidence="11 22" id="KW-1133">Transmembrane helix</keyword>
<dbReference type="AlphaFoldDB" id="A0A670XUV3"/>
<keyword evidence="10" id="KW-0249">Electron transport</keyword>
<dbReference type="FunFam" id="1.20.120.1770:FF:000001">
    <property type="entry name" value="Cytochrome b reductase 1"/>
    <property type="match status" value="1"/>
</dbReference>
<keyword evidence="5" id="KW-1003">Cell membrane</keyword>
<reference evidence="24" key="1">
    <citation type="submission" date="2025-08" db="UniProtKB">
        <authorList>
            <consortium name="Ensembl"/>
        </authorList>
    </citation>
    <scope>IDENTIFICATION</scope>
</reference>
<dbReference type="Ensembl" id="ENSPTXT00000000832.1">
    <property type="protein sequence ID" value="ENSPTXP00000000807.1"/>
    <property type="gene ID" value="ENSPTXG00000000698.1"/>
</dbReference>
<evidence type="ECO:0000256" key="3">
    <source>
        <dbReference type="ARBA" id="ARBA00011738"/>
    </source>
</evidence>
<feature type="transmembrane region" description="Helical" evidence="22">
    <location>
        <begin position="49"/>
        <end position="70"/>
    </location>
</feature>
<evidence type="ECO:0000256" key="21">
    <source>
        <dbReference type="SAM" id="MobiDB-lite"/>
    </source>
</evidence>
<protein>
    <recommendedName>
        <fullName evidence="16">Plasma membrane ascorbate-dependent reductase CYBRD1</fullName>
        <ecNumber evidence="15">7.2.1.3</ecNumber>
    </recommendedName>
    <alternativeName>
        <fullName evidence="17">Cytochrome b reductase 1</fullName>
    </alternativeName>
</protein>
<dbReference type="PANTHER" id="PTHR10106">
    <property type="entry name" value="CYTOCHROME B561-RELATED"/>
    <property type="match status" value="1"/>
</dbReference>
<evidence type="ECO:0000256" key="22">
    <source>
        <dbReference type="SAM" id="Phobius"/>
    </source>
</evidence>
<dbReference type="GeneTree" id="ENSGT00950000183197"/>
<evidence type="ECO:0000256" key="1">
    <source>
        <dbReference type="ARBA" id="ARBA00001970"/>
    </source>
</evidence>
<dbReference type="SMART" id="SM00665">
    <property type="entry name" value="B561"/>
    <property type="match status" value="1"/>
</dbReference>
<comment type="subunit">
    <text evidence="3">Homodimer.</text>
</comment>
<evidence type="ECO:0000256" key="6">
    <source>
        <dbReference type="ARBA" id="ARBA00022617"/>
    </source>
</evidence>
<evidence type="ECO:0000256" key="16">
    <source>
        <dbReference type="ARBA" id="ARBA00024244"/>
    </source>
</evidence>
<evidence type="ECO:0000256" key="14">
    <source>
        <dbReference type="ARBA" id="ARBA00023136"/>
    </source>
</evidence>
<name>A0A670XUV3_PSETE</name>
<comment type="cofactor">
    <cofactor evidence="1">
        <name>heme b</name>
        <dbReference type="ChEBI" id="CHEBI:60344"/>
    </cofactor>
</comment>
<keyword evidence="13" id="KW-0408">Iron</keyword>
<evidence type="ECO:0000256" key="17">
    <source>
        <dbReference type="ARBA" id="ARBA00031718"/>
    </source>
</evidence>
<keyword evidence="12" id="KW-0560">Oxidoreductase</keyword>
<evidence type="ECO:0000256" key="12">
    <source>
        <dbReference type="ARBA" id="ARBA00023002"/>
    </source>
</evidence>
<sequence length="274" mass="30512">MEGYKLFLAFLASALLLGFLSVVFALVWVLHYRGGLGWNGDSAEFNWHPLLIIAGFVFIQGIAIIVYRLPWTWKCSKFFMKLIHAGLHTIALILAIISLVAVFDFHNGQKIPNMYSLHSWIGLTAVILYALQLVLGFVVFLLPFAPPSLRTAVMSIHIYSGLLIFGTVIATALMGITEKLFFSLKKPPYSSFPEEGIFVNALGVLIVAYGAVILWIATRPQWKRPLEHIFLAHQRIGEGLSDDDSHNPDLEFNGDGAARKRNPKSDEVGQRSTT</sequence>
<evidence type="ECO:0000313" key="25">
    <source>
        <dbReference type="Proteomes" id="UP000472273"/>
    </source>
</evidence>
<dbReference type="InterPro" id="IPR006593">
    <property type="entry name" value="Cyt_b561/ferric_Rdtase_TM"/>
</dbReference>
<proteinExistence type="predicted"/>
<dbReference type="Proteomes" id="UP000472273">
    <property type="component" value="Unplaced"/>
</dbReference>
<dbReference type="GO" id="GO:0010039">
    <property type="term" value="P:response to iron ion"/>
    <property type="evidence" value="ECO:0007669"/>
    <property type="project" value="Ensembl"/>
</dbReference>
<evidence type="ECO:0000256" key="2">
    <source>
        <dbReference type="ARBA" id="ARBA00004424"/>
    </source>
</evidence>
<evidence type="ECO:0000313" key="24">
    <source>
        <dbReference type="Ensembl" id="ENSPTXP00000000807.1"/>
    </source>
</evidence>
<dbReference type="EC" id="7.2.1.3" evidence="15"/>